<dbReference type="PANTHER" id="PTHR14523:SF1">
    <property type="entry name" value="HOMOLOGOUS RECOMBINATION OB-FOLD PROTEIN"/>
    <property type="match status" value="1"/>
</dbReference>
<evidence type="ECO:0000256" key="1">
    <source>
        <dbReference type="SAM" id="MobiDB-lite"/>
    </source>
</evidence>
<sequence length="446" mass="47325">MGWEDEIDVDDSDLPSLLLQPPAFPSSSSSNPSRTPSIRSLRPCSQFSCPSQTLASNSPPPPPPPSPHRIQSPTLVSEGQEDEAPPRSTTVPPRLIPGPAGAVQAAMHRKSATAAGAAARAPGSASCWEDLDQDGGMLDMDEEDGDFKLNPWLCAMEFLGSGAGCSLVSPISSIMMRSVERVPQVVGIIKSCTPNGLGDLSLTLKDPTGTIGASVHRKVLTESNLGSEISVGCVLILEQVVAFCPAHAMRYLNVTMNNVVKLINKDCGPPHKQVMPSFTELLSRHGIESSADEEVTRDLNCEKMMNSRKTGTAENLPCSTSATATTTQMSSRPGFCLGRGVEIGLRAAAIKPSPRDGGENTAAEEVRGNFNCRMMMDSRMTGLAGNMPCSTSAAAAMAVIPAKPDPKTNGPKNLISRVSVAEWTDEQLLELFADYQDDAQLLHPCI</sequence>
<dbReference type="Pfam" id="PF15072">
    <property type="entry name" value="HROB"/>
    <property type="match status" value="1"/>
</dbReference>
<organism evidence="3 5">
    <name type="scientific">Elaeis guineensis var. tenera</name>
    <name type="common">Oil palm</name>
    <dbReference type="NCBI Taxonomy" id="51953"/>
    <lineage>
        <taxon>Eukaryota</taxon>
        <taxon>Viridiplantae</taxon>
        <taxon>Streptophyta</taxon>
        <taxon>Embryophyta</taxon>
        <taxon>Tracheophyta</taxon>
        <taxon>Spermatophyta</taxon>
        <taxon>Magnoliopsida</taxon>
        <taxon>Liliopsida</taxon>
        <taxon>Arecaceae</taxon>
        <taxon>Arecoideae</taxon>
        <taxon>Cocoseae</taxon>
        <taxon>Elaeidinae</taxon>
        <taxon>Elaeis</taxon>
    </lineage>
</organism>
<feature type="compositionally biased region" description="Pro residues" evidence="1">
    <location>
        <begin position="58"/>
        <end position="67"/>
    </location>
</feature>
<dbReference type="RefSeq" id="XP_019703848.1">
    <property type="nucleotide sequence ID" value="XM_019848289.2"/>
</dbReference>
<dbReference type="PANTHER" id="PTHR14523">
    <property type="entry name" value="UNCHARACTERIZED PROTEIN C17ORF53 HOMOLOG"/>
    <property type="match status" value="1"/>
</dbReference>
<reference evidence="4 5" key="1">
    <citation type="submission" date="2025-04" db="UniProtKB">
        <authorList>
            <consortium name="RefSeq"/>
        </authorList>
    </citation>
    <scope>IDENTIFICATION</scope>
</reference>
<evidence type="ECO:0000313" key="5">
    <source>
        <dbReference type="RefSeq" id="XP_019703849.1"/>
    </source>
</evidence>
<gene>
    <name evidence="4 5" type="primary">LOC105037910</name>
</gene>
<dbReference type="InterPro" id="IPR058570">
    <property type="entry name" value="HROB_OB"/>
</dbReference>
<evidence type="ECO:0000259" key="2">
    <source>
        <dbReference type="Pfam" id="PF15072"/>
    </source>
</evidence>
<dbReference type="KEGG" id="egu:105037910"/>
<dbReference type="Proteomes" id="UP000504607">
    <property type="component" value="Chromosome 2"/>
</dbReference>
<keyword evidence="3" id="KW-1185">Reference proteome</keyword>
<protein>
    <submittedName>
        <fullName evidence="4 5">Uncharacterized protein LOC105037910 isoform X1</fullName>
    </submittedName>
</protein>
<accession>A0A6J0PEH0</accession>
<feature type="region of interest" description="Disordered" evidence="1">
    <location>
        <begin position="1"/>
        <end position="109"/>
    </location>
</feature>
<dbReference type="GO" id="GO:0000725">
    <property type="term" value="P:recombinational repair"/>
    <property type="evidence" value="ECO:0007669"/>
    <property type="project" value="InterPro"/>
</dbReference>
<dbReference type="OrthoDB" id="550780at2759"/>
<dbReference type="AlphaFoldDB" id="A0A6J0PEH0"/>
<name>A0A6J0PEH0_ELAGV</name>
<evidence type="ECO:0000313" key="4">
    <source>
        <dbReference type="RefSeq" id="XP_019703848.1"/>
    </source>
</evidence>
<dbReference type="RefSeq" id="XP_019703849.1">
    <property type="nucleotide sequence ID" value="XM_019848290.2"/>
</dbReference>
<feature type="compositionally biased region" description="Acidic residues" evidence="1">
    <location>
        <begin position="1"/>
        <end position="13"/>
    </location>
</feature>
<evidence type="ECO:0000313" key="3">
    <source>
        <dbReference type="Proteomes" id="UP000504607"/>
    </source>
</evidence>
<dbReference type="GeneID" id="105037910"/>
<feature type="compositionally biased region" description="Polar residues" evidence="1">
    <location>
        <begin position="43"/>
        <end position="57"/>
    </location>
</feature>
<dbReference type="InterPro" id="IPR028045">
    <property type="entry name" value="HROB"/>
</dbReference>
<proteinExistence type="predicted"/>
<feature type="compositionally biased region" description="Low complexity" evidence="1">
    <location>
        <begin position="14"/>
        <end position="37"/>
    </location>
</feature>
<feature type="domain" description="Homologous recombination OB-fold protein OB-fold" evidence="2">
    <location>
        <begin position="180"/>
        <end position="265"/>
    </location>
</feature>